<dbReference type="OrthoDB" id="689350at2759"/>
<dbReference type="Gene3D" id="3.30.70.100">
    <property type="match status" value="1"/>
</dbReference>
<protein>
    <recommendedName>
        <fullName evidence="5">HMA domain-containing protein</fullName>
    </recommendedName>
</protein>
<name>A0A5J9TWG6_9POAL</name>
<dbReference type="PANTHER" id="PTHR45868">
    <property type="entry name" value="HEAVY METAL-ASSOCIATED ISOPRENYLATED PLANT PROTEIN 33-RELATED"/>
    <property type="match status" value="1"/>
</dbReference>
<evidence type="ECO:0000256" key="2">
    <source>
        <dbReference type="SAM" id="MobiDB-lite"/>
    </source>
</evidence>
<dbReference type="AlphaFoldDB" id="A0A5J9TWG6"/>
<accession>A0A5J9TWG6</accession>
<dbReference type="PANTHER" id="PTHR45868:SF14">
    <property type="entry name" value="OS08G0205500 PROTEIN"/>
    <property type="match status" value="1"/>
</dbReference>
<dbReference type="GO" id="GO:0046872">
    <property type="term" value="F:metal ion binding"/>
    <property type="evidence" value="ECO:0007669"/>
    <property type="project" value="UniProtKB-KW"/>
</dbReference>
<comment type="caution">
    <text evidence="3">The sequence shown here is derived from an EMBL/GenBank/DDBJ whole genome shotgun (WGS) entry which is preliminary data.</text>
</comment>
<feature type="compositionally biased region" description="Basic and acidic residues" evidence="2">
    <location>
        <begin position="155"/>
        <end position="202"/>
    </location>
</feature>
<proteinExistence type="predicted"/>
<evidence type="ECO:0000313" key="3">
    <source>
        <dbReference type="EMBL" id="TVU15743.1"/>
    </source>
</evidence>
<keyword evidence="1" id="KW-0479">Metal-binding</keyword>
<dbReference type="Proteomes" id="UP000324897">
    <property type="component" value="Unassembled WGS sequence"/>
</dbReference>
<sequence>MAKEEELKELLTDIAKTVVQRIDLKVNVSCCEGCRRKVMKAMSLKGVENVLWFTPIRVIAAFGSALFLLRVLNRCAWTCAGVLRTEIKPSHDRVIVVGDVDPKVLVKKLSKVGKIAEVLPPPPSDDGGKKRDDDHNSGGKKQDYGDKPAPVAAEGKSKEGKDDGRSAGDDKPAAACKPECKKCAHGDADDNNKDGKEKKAPSKDTAAGEEEGGGFGGKSFAPDHAAAAVQQFHHYHRAEPAMVVPVHVPYYPPPAAAPYYGYYAMPPPMVVPRRPLRPQPSRFDVDYFNEDNTVGCHVM</sequence>
<dbReference type="EMBL" id="RWGY01000031">
    <property type="protein sequence ID" value="TVU15743.1"/>
    <property type="molecule type" value="Genomic_DNA"/>
</dbReference>
<evidence type="ECO:0008006" key="5">
    <source>
        <dbReference type="Google" id="ProtNLM"/>
    </source>
</evidence>
<feature type="compositionally biased region" description="Basic and acidic residues" evidence="2">
    <location>
        <begin position="126"/>
        <end position="146"/>
    </location>
</feature>
<evidence type="ECO:0000256" key="1">
    <source>
        <dbReference type="ARBA" id="ARBA00022723"/>
    </source>
</evidence>
<organism evidence="3 4">
    <name type="scientific">Eragrostis curvula</name>
    <name type="common">weeping love grass</name>
    <dbReference type="NCBI Taxonomy" id="38414"/>
    <lineage>
        <taxon>Eukaryota</taxon>
        <taxon>Viridiplantae</taxon>
        <taxon>Streptophyta</taxon>
        <taxon>Embryophyta</taxon>
        <taxon>Tracheophyta</taxon>
        <taxon>Spermatophyta</taxon>
        <taxon>Magnoliopsida</taxon>
        <taxon>Liliopsida</taxon>
        <taxon>Poales</taxon>
        <taxon>Poaceae</taxon>
        <taxon>PACMAD clade</taxon>
        <taxon>Chloridoideae</taxon>
        <taxon>Eragrostideae</taxon>
        <taxon>Eragrostidinae</taxon>
        <taxon>Eragrostis</taxon>
    </lineage>
</organism>
<keyword evidence="4" id="KW-1185">Reference proteome</keyword>
<evidence type="ECO:0000313" key="4">
    <source>
        <dbReference type="Proteomes" id="UP000324897"/>
    </source>
</evidence>
<dbReference type="Gramene" id="TVU15743">
    <property type="protein sequence ID" value="TVU15743"/>
    <property type="gene ID" value="EJB05_39281"/>
</dbReference>
<gene>
    <name evidence="3" type="ORF">EJB05_39281</name>
</gene>
<feature type="region of interest" description="Disordered" evidence="2">
    <location>
        <begin position="116"/>
        <end position="216"/>
    </location>
</feature>
<reference evidence="3 4" key="1">
    <citation type="journal article" date="2019" name="Sci. Rep.">
        <title>A high-quality genome of Eragrostis curvula grass provides insights into Poaceae evolution and supports new strategies to enhance forage quality.</title>
        <authorList>
            <person name="Carballo J."/>
            <person name="Santos B.A.C.M."/>
            <person name="Zappacosta D."/>
            <person name="Garbus I."/>
            <person name="Selva J.P."/>
            <person name="Gallo C.A."/>
            <person name="Diaz A."/>
            <person name="Albertini E."/>
            <person name="Caccamo M."/>
            <person name="Echenique V."/>
        </authorList>
    </citation>
    <scope>NUCLEOTIDE SEQUENCE [LARGE SCALE GENOMIC DNA]</scope>
    <source>
        <strain evidence="4">cv. Victoria</strain>
        <tissue evidence="3">Leaf</tissue>
    </source>
</reference>